<evidence type="ECO:0000313" key="4">
    <source>
        <dbReference type="Proteomes" id="UP001176432"/>
    </source>
</evidence>
<dbReference type="EMBL" id="JAUPXB010000001">
    <property type="protein sequence ID" value="MDO7922636.1"/>
    <property type="molecule type" value="Genomic_DNA"/>
</dbReference>
<evidence type="ECO:0000259" key="2">
    <source>
        <dbReference type="Pfam" id="PF07510"/>
    </source>
</evidence>
<dbReference type="InterPro" id="IPR011089">
    <property type="entry name" value="GmrSD_C"/>
</dbReference>
<name>A0AAW7ZLQ6_ENTAS</name>
<feature type="domain" description="GmrSD restriction endonucleases C-terminal" evidence="2">
    <location>
        <begin position="462"/>
        <end position="598"/>
    </location>
</feature>
<protein>
    <submittedName>
        <fullName evidence="3">DUF262 domain-containing protein</fullName>
    </submittedName>
</protein>
<dbReference type="PANTHER" id="PTHR35149">
    <property type="entry name" value="SLL5132 PROTEIN"/>
    <property type="match status" value="1"/>
</dbReference>
<organism evidence="3 4">
    <name type="scientific">Enterobacter asburiae</name>
    <dbReference type="NCBI Taxonomy" id="61645"/>
    <lineage>
        <taxon>Bacteria</taxon>
        <taxon>Pseudomonadati</taxon>
        <taxon>Pseudomonadota</taxon>
        <taxon>Gammaproteobacteria</taxon>
        <taxon>Enterobacterales</taxon>
        <taxon>Enterobacteriaceae</taxon>
        <taxon>Enterobacter</taxon>
        <taxon>Enterobacter cloacae complex</taxon>
    </lineage>
</organism>
<proteinExistence type="predicted"/>
<comment type="caution">
    <text evidence="3">The sequence shown here is derived from an EMBL/GenBank/DDBJ whole genome shotgun (WGS) entry which is preliminary data.</text>
</comment>
<dbReference type="Proteomes" id="UP001176432">
    <property type="component" value="Unassembled WGS sequence"/>
</dbReference>
<gene>
    <name evidence="3" type="ORF">Q5934_14210</name>
</gene>
<reference evidence="3" key="1">
    <citation type="submission" date="2023-07" db="EMBL/GenBank/DDBJ databases">
        <title>Isolates cultured from stool samples of acute diarrhea patients.</title>
        <authorList>
            <person name="Jiang S."/>
        </authorList>
    </citation>
    <scope>NUCLEOTIDE SEQUENCE</scope>
    <source>
        <strain evidence="3">L4424</strain>
    </source>
</reference>
<feature type="domain" description="GmrSD restriction endonucleases N-terminal" evidence="1">
    <location>
        <begin position="17"/>
        <end position="231"/>
    </location>
</feature>
<dbReference type="InterPro" id="IPR004919">
    <property type="entry name" value="GmrSD_N"/>
</dbReference>
<dbReference type="Pfam" id="PF07510">
    <property type="entry name" value="GmrSD_C"/>
    <property type="match status" value="1"/>
</dbReference>
<accession>A0AAW7ZLQ6</accession>
<sequence length="617" mass="72866">MSKDDHKIDADDRCVFEVLNERKYTVDYFQREYSWEKKHIEQLVTDLSSAFLTAYEDGDARSEVEHYNNYYLGPFVVASKDGARSIIDGQQRLTSLTLLLIYLNNLQKQNGGKESIEPMIFSEKYGEKSFNIQVEERKRCLEKLFQEGHYEVREGDDESTFNMVDRYCDIELAFPEEIKATAFPYFLDWLKYNVILVEITAYSDENAYTIFESMNDRGLNLTATEMLKSYILSRLPDQKSRDKANSFWKESIQNLHLESKEEDLRFIQAWFRSQYADTIRQSKAGSSNEDFEKIGTRFHNWFRDNIGKAKLKANSVEDFQKFVHIEMAFYLDAYLKILEAQNEEKLGWEQVFYHYNWGIADSLSLPLMLAPLRSSDNGETVRLKINLVAKFLETFSVRRAINFRNFGASSIRYTMYSLVKDIRGKSIEELHSVLGNKIEEMQEQWEGMAHFRLHGQNRYFVKFLLSRVTAYIESHSGLKSNFSTYFIQAENSKPYEVEHIWADKFEEHVDEFDQKHEFDTYRNRIGDLLLLPRGTNQSYGAMSYDEKVPHYLKENLLAKSLHPQAYINNPNFLSMAVSQKFKFQSHEKFRKADIDERQWLIQQICEQIWAWEDNSHE</sequence>
<dbReference type="Pfam" id="PF03235">
    <property type="entry name" value="GmrSD_N"/>
    <property type="match status" value="1"/>
</dbReference>
<evidence type="ECO:0000313" key="3">
    <source>
        <dbReference type="EMBL" id="MDO7922636.1"/>
    </source>
</evidence>
<dbReference type="AlphaFoldDB" id="A0AAW7ZLQ6"/>
<dbReference type="PANTHER" id="PTHR35149:SF2">
    <property type="entry name" value="DUF262 DOMAIN-CONTAINING PROTEIN"/>
    <property type="match status" value="1"/>
</dbReference>
<dbReference type="RefSeq" id="WP_119905576.1">
    <property type="nucleotide sequence ID" value="NZ_JATADE010000032.1"/>
</dbReference>
<evidence type="ECO:0000259" key="1">
    <source>
        <dbReference type="Pfam" id="PF03235"/>
    </source>
</evidence>